<evidence type="ECO:0000313" key="16">
    <source>
        <dbReference type="EMBL" id="APA85978.1"/>
    </source>
</evidence>
<dbReference type="SUPFAM" id="SSF102114">
    <property type="entry name" value="Radical SAM enzymes"/>
    <property type="match status" value="1"/>
</dbReference>
<dbReference type="Pfam" id="PF04055">
    <property type="entry name" value="Radical_SAM"/>
    <property type="match status" value="1"/>
</dbReference>
<dbReference type="EC" id="2.8.1.6" evidence="3 13"/>
<dbReference type="RefSeq" id="WP_027199513.1">
    <property type="nucleotide sequence ID" value="NZ_CP017561.2"/>
</dbReference>
<comment type="cofactor">
    <cofactor evidence="13">
        <name>[2Fe-2S] cluster</name>
        <dbReference type="ChEBI" id="CHEBI:190135"/>
    </cofactor>
    <text evidence="13">Binds 1 [2Fe-2S] cluster. The cluster is coordinated with 3 cysteines and 1 arginine.</text>
</comment>
<dbReference type="InterPro" id="IPR024177">
    <property type="entry name" value="Biotin_synthase"/>
</dbReference>
<comment type="subunit">
    <text evidence="13">Homodimer.</text>
</comment>
<dbReference type="CDD" id="cd01335">
    <property type="entry name" value="Radical_SAM"/>
    <property type="match status" value="1"/>
</dbReference>
<evidence type="ECO:0000259" key="15">
    <source>
        <dbReference type="PROSITE" id="PS51918"/>
    </source>
</evidence>
<evidence type="ECO:0000256" key="4">
    <source>
        <dbReference type="ARBA" id="ARBA00022485"/>
    </source>
</evidence>
<dbReference type="SMART" id="SM00729">
    <property type="entry name" value="Elp3"/>
    <property type="match status" value="1"/>
</dbReference>
<dbReference type="PANTHER" id="PTHR22976">
    <property type="entry name" value="BIOTIN SYNTHASE"/>
    <property type="match status" value="1"/>
</dbReference>
<proteinExistence type="inferred from homology"/>
<feature type="binding site" evidence="13 14">
    <location>
        <position position="79"/>
    </location>
    <ligand>
        <name>[4Fe-4S] cluster</name>
        <dbReference type="ChEBI" id="CHEBI:49883"/>
        <note>4Fe-4S-S-AdoMet</note>
    </ligand>
</feature>
<keyword evidence="6 13" id="KW-0949">S-adenosyl-L-methionine</keyword>
<dbReference type="InterPro" id="IPR007197">
    <property type="entry name" value="rSAM"/>
</dbReference>
<evidence type="ECO:0000256" key="5">
    <source>
        <dbReference type="ARBA" id="ARBA00022679"/>
    </source>
</evidence>
<dbReference type="GO" id="GO:0051539">
    <property type="term" value="F:4 iron, 4 sulfur cluster binding"/>
    <property type="evidence" value="ECO:0007669"/>
    <property type="project" value="UniProtKB-KW"/>
</dbReference>
<comment type="catalytic activity">
    <reaction evidence="12 13">
        <text>(4R,5S)-dethiobiotin + (sulfur carrier)-SH + 2 reduced [2Fe-2S]-[ferredoxin] + 2 S-adenosyl-L-methionine = (sulfur carrier)-H + biotin + 2 5'-deoxyadenosine + 2 L-methionine + 2 oxidized [2Fe-2S]-[ferredoxin]</text>
        <dbReference type="Rhea" id="RHEA:22060"/>
        <dbReference type="Rhea" id="RHEA-COMP:10000"/>
        <dbReference type="Rhea" id="RHEA-COMP:10001"/>
        <dbReference type="Rhea" id="RHEA-COMP:14737"/>
        <dbReference type="Rhea" id="RHEA-COMP:14739"/>
        <dbReference type="ChEBI" id="CHEBI:17319"/>
        <dbReference type="ChEBI" id="CHEBI:29917"/>
        <dbReference type="ChEBI" id="CHEBI:33737"/>
        <dbReference type="ChEBI" id="CHEBI:33738"/>
        <dbReference type="ChEBI" id="CHEBI:57586"/>
        <dbReference type="ChEBI" id="CHEBI:57844"/>
        <dbReference type="ChEBI" id="CHEBI:59789"/>
        <dbReference type="ChEBI" id="CHEBI:64428"/>
        <dbReference type="ChEBI" id="CHEBI:149473"/>
        <dbReference type="EC" id="2.8.1.6"/>
    </reaction>
</comment>
<dbReference type="PIRSF" id="PIRSF001619">
    <property type="entry name" value="Biotin_synth"/>
    <property type="match status" value="1"/>
</dbReference>
<keyword evidence="17" id="KW-1185">Reference proteome</keyword>
<comment type="cofactor">
    <cofactor evidence="13 14">
        <name>[4Fe-4S] cluster</name>
        <dbReference type="ChEBI" id="CHEBI:49883"/>
    </cofactor>
    <text evidence="13 14">Binds 1 [4Fe-4S] cluster. The cluster is coordinated with 3 cysteines and an exchangeable S-adenosyl-L-methionine.</text>
</comment>
<name>A0A1I9YI45_9BURK</name>
<feature type="domain" description="Radical SAM core" evidence="15">
    <location>
        <begin position="64"/>
        <end position="291"/>
    </location>
</feature>
<dbReference type="Gene3D" id="3.20.20.70">
    <property type="entry name" value="Aldolase class I"/>
    <property type="match status" value="1"/>
</dbReference>
<dbReference type="HAMAP" id="MF_01694">
    <property type="entry name" value="BioB"/>
    <property type="match status" value="1"/>
</dbReference>
<evidence type="ECO:0000313" key="17">
    <source>
        <dbReference type="Proteomes" id="UP000179860"/>
    </source>
</evidence>
<keyword evidence="10 13" id="KW-0408">Iron</keyword>
<dbReference type="KEGG" id="pspw:BJG93_11645"/>
<reference evidence="16" key="2">
    <citation type="submission" date="2021-06" db="EMBL/GenBank/DDBJ databases">
        <authorList>
            <person name="Rogers T.H."/>
            <person name="Ramsay J.P."/>
            <person name="Wang P."/>
            <person name="Terpolilli J."/>
        </authorList>
    </citation>
    <scope>NUCLEOTIDE SEQUENCE [LARGE SCALE GENOMIC DNA]</scope>
    <source>
        <strain evidence="16">WSM5005</strain>
    </source>
</reference>
<comment type="similarity">
    <text evidence="2 13">Belongs to the radical SAM superfamily. Biotin synthase family.</text>
</comment>
<evidence type="ECO:0000256" key="6">
    <source>
        <dbReference type="ARBA" id="ARBA00022691"/>
    </source>
</evidence>
<dbReference type="SFLD" id="SFLDG01278">
    <property type="entry name" value="biotin_synthase_like"/>
    <property type="match status" value="1"/>
</dbReference>
<feature type="binding site" evidence="13 14">
    <location>
        <position position="123"/>
    </location>
    <ligand>
        <name>[2Fe-2S] cluster</name>
        <dbReference type="ChEBI" id="CHEBI:190135"/>
    </ligand>
</feature>
<evidence type="ECO:0000256" key="10">
    <source>
        <dbReference type="ARBA" id="ARBA00023004"/>
    </source>
</evidence>
<reference evidence="16" key="1">
    <citation type="submission" date="2016-09" db="EMBL/GenBank/DDBJ databases">
        <title>The Complete Genome of Burkholderia sprentiae wsm5005.</title>
        <authorList>
            <person name="De Meyer S."/>
            <person name="Wang P."/>
            <person name="Terpolilli J."/>
        </authorList>
    </citation>
    <scope>NUCLEOTIDE SEQUENCE [LARGE SCALE GENOMIC DNA]</scope>
    <source>
        <strain evidence="16">WSM5005</strain>
    </source>
</reference>
<evidence type="ECO:0000256" key="3">
    <source>
        <dbReference type="ARBA" id="ARBA00012236"/>
    </source>
</evidence>
<dbReference type="InterPro" id="IPR058240">
    <property type="entry name" value="rSAM_sf"/>
</dbReference>
<comment type="function">
    <text evidence="13">Catalyzes the conversion of dethiobiotin (DTB) to biotin by the insertion of a sulfur atom into dethiobiotin via a radical-based mechanism.</text>
</comment>
<dbReference type="GO" id="GO:0051537">
    <property type="term" value="F:2 iron, 2 sulfur cluster binding"/>
    <property type="evidence" value="ECO:0007669"/>
    <property type="project" value="UniProtKB-KW"/>
</dbReference>
<feature type="binding site" evidence="13 14">
    <location>
        <position position="86"/>
    </location>
    <ligand>
        <name>[4Fe-4S] cluster</name>
        <dbReference type="ChEBI" id="CHEBI:49883"/>
        <note>4Fe-4S-S-AdoMet</note>
    </ligand>
</feature>
<dbReference type="SFLD" id="SFLDF00272">
    <property type="entry name" value="biotin_synthase"/>
    <property type="match status" value="1"/>
</dbReference>
<comment type="cofactor">
    <cofactor evidence="14">
        <name>[2Fe-2S] cluster</name>
        <dbReference type="ChEBI" id="CHEBI:190135"/>
    </cofactor>
    <text evidence="14">Binds 1 [2Fe-2S] cluster. The cluster is coordinated with 3 cysteines and 1 arginine.</text>
</comment>
<protein>
    <recommendedName>
        <fullName evidence="3 13">Biotin synthase</fullName>
        <ecNumber evidence="3 13">2.8.1.6</ecNumber>
    </recommendedName>
</protein>
<feature type="binding site" evidence="13 14">
    <location>
        <position position="83"/>
    </location>
    <ligand>
        <name>[4Fe-4S] cluster</name>
        <dbReference type="ChEBI" id="CHEBI:49883"/>
        <note>4Fe-4S-S-AdoMet</note>
    </ligand>
</feature>
<dbReference type="SMART" id="SM00876">
    <property type="entry name" value="BATS"/>
    <property type="match status" value="1"/>
</dbReference>
<evidence type="ECO:0000256" key="13">
    <source>
        <dbReference type="HAMAP-Rule" id="MF_01694"/>
    </source>
</evidence>
<evidence type="ECO:0000256" key="1">
    <source>
        <dbReference type="ARBA" id="ARBA00004942"/>
    </source>
</evidence>
<dbReference type="FunFam" id="3.20.20.70:FF:000011">
    <property type="entry name" value="Biotin synthase"/>
    <property type="match status" value="1"/>
</dbReference>
<dbReference type="InterPro" id="IPR010722">
    <property type="entry name" value="BATS_dom"/>
</dbReference>
<evidence type="ECO:0000256" key="14">
    <source>
        <dbReference type="PIRSR" id="PIRSR001619-1"/>
    </source>
</evidence>
<keyword evidence="9 13" id="KW-0093">Biotin biosynthesis</keyword>
<dbReference type="InterPro" id="IPR013785">
    <property type="entry name" value="Aldolase_TIM"/>
</dbReference>
<feature type="binding site" evidence="13 14">
    <location>
        <position position="214"/>
    </location>
    <ligand>
        <name>[2Fe-2S] cluster</name>
        <dbReference type="ChEBI" id="CHEBI:190135"/>
    </ligand>
</feature>
<dbReference type="UniPathway" id="UPA00078">
    <property type="reaction ID" value="UER00162"/>
</dbReference>
<feature type="binding site" evidence="13 14">
    <location>
        <position position="154"/>
    </location>
    <ligand>
        <name>[2Fe-2S] cluster</name>
        <dbReference type="ChEBI" id="CHEBI:190135"/>
    </ligand>
</feature>
<evidence type="ECO:0000256" key="9">
    <source>
        <dbReference type="ARBA" id="ARBA00022756"/>
    </source>
</evidence>
<dbReference type="Proteomes" id="UP000179860">
    <property type="component" value="Chromosome 1"/>
</dbReference>
<organism evidence="16 17">
    <name type="scientific">Paraburkholderia sprentiae WSM5005</name>
    <dbReference type="NCBI Taxonomy" id="754502"/>
    <lineage>
        <taxon>Bacteria</taxon>
        <taxon>Pseudomonadati</taxon>
        <taxon>Pseudomonadota</taxon>
        <taxon>Betaproteobacteria</taxon>
        <taxon>Burkholderiales</taxon>
        <taxon>Burkholderiaceae</taxon>
        <taxon>Paraburkholderia</taxon>
    </lineage>
</organism>
<dbReference type="InterPro" id="IPR002684">
    <property type="entry name" value="Biotin_synth/BioAB"/>
</dbReference>
<dbReference type="EMBL" id="CP017561">
    <property type="protein sequence ID" value="APA85978.1"/>
    <property type="molecule type" value="Genomic_DNA"/>
</dbReference>
<evidence type="ECO:0000256" key="12">
    <source>
        <dbReference type="ARBA" id="ARBA00051157"/>
    </source>
</evidence>
<dbReference type="GO" id="GO:0004076">
    <property type="term" value="F:biotin synthase activity"/>
    <property type="evidence" value="ECO:0007669"/>
    <property type="project" value="UniProtKB-UniRule"/>
</dbReference>
<dbReference type="NCBIfam" id="TIGR00433">
    <property type="entry name" value="bioB"/>
    <property type="match status" value="1"/>
</dbReference>
<dbReference type="InterPro" id="IPR006638">
    <property type="entry name" value="Elp3/MiaA/NifB-like_rSAM"/>
</dbReference>
<gene>
    <name evidence="13 16" type="primary">bioB</name>
    <name evidence="16" type="ORF">BJG93_11645</name>
</gene>
<dbReference type="AlphaFoldDB" id="A0A1I9YI45"/>
<feature type="binding site" evidence="13 14">
    <location>
        <position position="286"/>
    </location>
    <ligand>
        <name>[2Fe-2S] cluster</name>
        <dbReference type="ChEBI" id="CHEBI:190135"/>
    </ligand>
</feature>
<keyword evidence="7 13" id="KW-0001">2Fe-2S</keyword>
<evidence type="ECO:0000256" key="8">
    <source>
        <dbReference type="ARBA" id="ARBA00022723"/>
    </source>
</evidence>
<evidence type="ECO:0000256" key="2">
    <source>
        <dbReference type="ARBA" id="ARBA00010765"/>
    </source>
</evidence>
<dbReference type="GO" id="GO:0005506">
    <property type="term" value="F:iron ion binding"/>
    <property type="evidence" value="ECO:0007669"/>
    <property type="project" value="UniProtKB-UniRule"/>
</dbReference>
<keyword evidence="5 13" id="KW-0808">Transferase</keyword>
<dbReference type="PANTHER" id="PTHR22976:SF2">
    <property type="entry name" value="BIOTIN SYNTHASE, MITOCHONDRIAL"/>
    <property type="match status" value="1"/>
</dbReference>
<dbReference type="STRING" id="754502.BJG93_11645"/>
<dbReference type="GO" id="GO:0009102">
    <property type="term" value="P:biotin biosynthetic process"/>
    <property type="evidence" value="ECO:0007669"/>
    <property type="project" value="UniProtKB-UniRule"/>
</dbReference>
<dbReference type="OrthoDB" id="9786826at2"/>
<evidence type="ECO:0000256" key="7">
    <source>
        <dbReference type="ARBA" id="ARBA00022714"/>
    </source>
</evidence>
<accession>A0A1I9YI45</accession>
<dbReference type="PROSITE" id="PS51918">
    <property type="entry name" value="RADICAL_SAM"/>
    <property type="match status" value="1"/>
</dbReference>
<dbReference type="Pfam" id="PF06968">
    <property type="entry name" value="BATS"/>
    <property type="match status" value="1"/>
</dbReference>
<comment type="pathway">
    <text evidence="1 13">Cofactor biosynthesis; biotin biosynthesis; biotin from 7,8-diaminononanoate: step 2/2.</text>
</comment>
<dbReference type="SFLD" id="SFLDG01060">
    <property type="entry name" value="BATS_domain_containing"/>
    <property type="match status" value="1"/>
</dbReference>
<dbReference type="SFLD" id="SFLDS00029">
    <property type="entry name" value="Radical_SAM"/>
    <property type="match status" value="1"/>
</dbReference>
<keyword evidence="11 13" id="KW-0411">Iron-sulfur</keyword>
<keyword evidence="4 13" id="KW-0004">4Fe-4S</keyword>
<evidence type="ECO:0000256" key="11">
    <source>
        <dbReference type="ARBA" id="ARBA00023014"/>
    </source>
</evidence>
<sequence>MTQLNIAAGTAEASAANSNPTAAATEAKPLARWRVADIVALYELPFNDLLFRAQQTHREHFDANAVQLSTLLSIKTGGCEEDCAYCPQSVHHDTGLAADKLMAVDDVLAAAQVAKQNGATRFCMGAAWRNPKDRHLEPIKDMIRGVKAMGLETCVTLGMLETHQAHALRDAGLDYYNHNLDTSPEFYGQIISTRTYQDRLDTLERVRDAGINVCCGGIVGMGESRRERAGLIAQLANMEPYPESVPINNLVQVQGTPLTGTEAIDPFEFVRTIAIARITMPRAMVRLSAGREQMDEALQAMCFLAGANSIFYGDQLLTTSNPQAEADRKLLARLGIRAEAAQQMPVDQSGCEHGCAHGHEDHGVAN</sequence>
<keyword evidence="8 13" id="KW-0479">Metal-binding</keyword>